<organism evidence="5 6">
    <name type="scientific">Vreelandella sulfidaeris</name>
    <dbReference type="NCBI Taxonomy" id="115553"/>
    <lineage>
        <taxon>Bacteria</taxon>
        <taxon>Pseudomonadati</taxon>
        <taxon>Pseudomonadota</taxon>
        <taxon>Gammaproteobacteria</taxon>
        <taxon>Oceanospirillales</taxon>
        <taxon>Halomonadaceae</taxon>
        <taxon>Vreelandella</taxon>
    </lineage>
</organism>
<dbReference type="AlphaFoldDB" id="A0A455UHB2"/>
<keyword evidence="2" id="KW-0186">Copper</keyword>
<evidence type="ECO:0000256" key="1">
    <source>
        <dbReference type="ARBA" id="ARBA00022729"/>
    </source>
</evidence>
<dbReference type="Gene3D" id="2.60.40.1220">
    <property type="match status" value="1"/>
</dbReference>
<dbReference type="SUPFAM" id="SSF81296">
    <property type="entry name" value="E set domains"/>
    <property type="match status" value="1"/>
</dbReference>
<keyword evidence="3" id="KW-1133">Transmembrane helix</keyword>
<keyword evidence="5" id="KW-0614">Plasmid</keyword>
<keyword evidence="1" id="KW-0732">Signal</keyword>
<evidence type="ECO:0000259" key="4">
    <source>
        <dbReference type="Pfam" id="PF04234"/>
    </source>
</evidence>
<dbReference type="KEGG" id="hsr:HSBAA_PA_2490"/>
<reference evidence="5 6" key="1">
    <citation type="journal article" date="2019" name="Microbiol. Resour. Announc.">
        <title>Complete Genome Sequence of Halomonas sulfidaeris Strain Esulfide1 Isolated from a Metal Sulfide Rock at a Depth of 2,200 Meters, Obtained Using Nanopore Sequencing.</title>
        <authorList>
            <person name="Saito M."/>
            <person name="Nishigata A."/>
            <person name="Galipon J."/>
            <person name="Arakawa K."/>
        </authorList>
    </citation>
    <scope>NUCLEOTIDE SEQUENCE [LARGE SCALE GENOMIC DNA]</scope>
    <source>
        <strain evidence="5 6">ATCC BAA-803</strain>
        <plasmid evidence="6">pbaa-803-a dna</plasmid>
    </source>
</reference>
<accession>A0A455UHB2</accession>
<dbReference type="GO" id="GO:0005507">
    <property type="term" value="F:copper ion binding"/>
    <property type="evidence" value="ECO:0007669"/>
    <property type="project" value="InterPro"/>
</dbReference>
<name>A0A455UHB2_9GAMM</name>
<dbReference type="GO" id="GO:0046688">
    <property type="term" value="P:response to copper ion"/>
    <property type="evidence" value="ECO:0007669"/>
    <property type="project" value="InterPro"/>
</dbReference>
<dbReference type="Pfam" id="PF04234">
    <property type="entry name" value="CopC"/>
    <property type="match status" value="1"/>
</dbReference>
<evidence type="ECO:0000313" key="5">
    <source>
        <dbReference type="EMBL" id="BBI65646.1"/>
    </source>
</evidence>
<dbReference type="InterPro" id="IPR014755">
    <property type="entry name" value="Cu-Rt/internalin_Ig-like"/>
</dbReference>
<geneLocation type="plasmid" evidence="6">
    <name>pbaa-803-a dna</name>
</geneLocation>
<sequence length="150" mass="16122">MTIQDSPAEIGIEFGGMMRITQFEVTGPDGSVPLDGQPGSEQVERYFVKPGEILSAGDYQVCWRGLSDDGHMMTDGFNFSVEPRPMAWWFSVNSLDVWTVAMILVAAGVYLSALVATGAVLFRLAFPQLLNMTGGTSPAWVSLLSGPGLS</sequence>
<proteinExistence type="predicted"/>
<evidence type="ECO:0000256" key="3">
    <source>
        <dbReference type="SAM" id="Phobius"/>
    </source>
</evidence>
<evidence type="ECO:0000256" key="2">
    <source>
        <dbReference type="ARBA" id="ARBA00023008"/>
    </source>
</evidence>
<keyword evidence="3" id="KW-0472">Membrane</keyword>
<gene>
    <name evidence="5" type="ORF">HSBAA_PA_2490</name>
</gene>
<dbReference type="Proteomes" id="UP000320231">
    <property type="component" value="Plasmid pBAA-803-A"/>
</dbReference>
<dbReference type="InterPro" id="IPR007348">
    <property type="entry name" value="CopC_dom"/>
</dbReference>
<feature type="transmembrane region" description="Helical" evidence="3">
    <location>
        <begin position="97"/>
        <end position="122"/>
    </location>
</feature>
<protein>
    <recommendedName>
        <fullName evidence="4">CopC domain-containing protein</fullName>
    </recommendedName>
</protein>
<dbReference type="InterPro" id="IPR014756">
    <property type="entry name" value="Ig_E-set"/>
</dbReference>
<keyword evidence="3" id="KW-0812">Transmembrane</keyword>
<dbReference type="GO" id="GO:0042597">
    <property type="term" value="C:periplasmic space"/>
    <property type="evidence" value="ECO:0007669"/>
    <property type="project" value="InterPro"/>
</dbReference>
<feature type="domain" description="CopC" evidence="4">
    <location>
        <begin position="2"/>
        <end position="81"/>
    </location>
</feature>
<dbReference type="EMBL" id="AP019515">
    <property type="protein sequence ID" value="BBI65646.1"/>
    <property type="molecule type" value="Genomic_DNA"/>
</dbReference>
<evidence type="ECO:0000313" key="6">
    <source>
        <dbReference type="Proteomes" id="UP000320231"/>
    </source>
</evidence>